<dbReference type="Pfam" id="PF13472">
    <property type="entry name" value="Lipase_GDSL_2"/>
    <property type="match status" value="1"/>
</dbReference>
<dbReference type="GO" id="GO:0016787">
    <property type="term" value="F:hydrolase activity"/>
    <property type="evidence" value="ECO:0007669"/>
    <property type="project" value="UniProtKB-KW"/>
</dbReference>
<gene>
    <name evidence="2" type="ORF">ACFFP0_07085</name>
</gene>
<dbReference type="Proteomes" id="UP001589692">
    <property type="component" value="Unassembled WGS sequence"/>
</dbReference>
<sequence length="213" mass="22486">MRTLLVYGDSNTYGASPIQADGTSFRYGPEIRWPMRLARALHPDWRVIDEGLPGRTTVHDNPFTGAHKNGLSVLPAILESHAPMDAVAVMLGTNDLKARLNLPANEIAEGLKRILLRIRAGACGPDGTQPKLLIIAPAPISEVPPHDEILAGGAEKSRRLAPLFESLAGEMGAAFFDAGSVAAASGVDGVHLSEEAHIALADALLPVIRALAD</sequence>
<reference evidence="2 3" key="1">
    <citation type="submission" date="2024-09" db="EMBL/GenBank/DDBJ databases">
        <authorList>
            <person name="Sun Q."/>
            <person name="Mori K."/>
        </authorList>
    </citation>
    <scope>NUCLEOTIDE SEQUENCE [LARGE SCALE GENOMIC DNA]</scope>
    <source>
        <strain evidence="2 3">TBRC 4938</strain>
    </source>
</reference>
<organism evidence="2 3">
    <name type="scientific">Rhizobium puerariae</name>
    <dbReference type="NCBI Taxonomy" id="1585791"/>
    <lineage>
        <taxon>Bacteria</taxon>
        <taxon>Pseudomonadati</taxon>
        <taxon>Pseudomonadota</taxon>
        <taxon>Alphaproteobacteria</taxon>
        <taxon>Hyphomicrobiales</taxon>
        <taxon>Rhizobiaceae</taxon>
        <taxon>Rhizobium/Agrobacterium group</taxon>
        <taxon>Rhizobium</taxon>
    </lineage>
</organism>
<comment type="caution">
    <text evidence="2">The sequence shown here is derived from an EMBL/GenBank/DDBJ whole genome shotgun (WGS) entry which is preliminary data.</text>
</comment>
<keyword evidence="2" id="KW-0378">Hydrolase</keyword>
<dbReference type="CDD" id="cd01839">
    <property type="entry name" value="SGNH_arylesterase_like"/>
    <property type="match status" value="1"/>
</dbReference>
<protein>
    <submittedName>
        <fullName evidence="2">SGNH/GDSL hydrolase family protein</fullName>
    </submittedName>
</protein>
<dbReference type="InterPro" id="IPR013830">
    <property type="entry name" value="SGNH_hydro"/>
</dbReference>
<evidence type="ECO:0000313" key="2">
    <source>
        <dbReference type="EMBL" id="MFB9948607.1"/>
    </source>
</evidence>
<dbReference type="EMBL" id="JBHMAA010000008">
    <property type="protein sequence ID" value="MFB9948607.1"/>
    <property type="molecule type" value="Genomic_DNA"/>
</dbReference>
<proteinExistence type="predicted"/>
<keyword evidence="3" id="KW-1185">Reference proteome</keyword>
<accession>A0ABV6AFH1</accession>
<dbReference type="SUPFAM" id="SSF52266">
    <property type="entry name" value="SGNH hydrolase"/>
    <property type="match status" value="1"/>
</dbReference>
<name>A0ABV6AFH1_9HYPH</name>
<dbReference type="RefSeq" id="WP_377258117.1">
    <property type="nucleotide sequence ID" value="NZ_JBHMAA010000008.1"/>
</dbReference>
<feature type="domain" description="SGNH hydrolase-type esterase" evidence="1">
    <location>
        <begin position="6"/>
        <end position="197"/>
    </location>
</feature>
<evidence type="ECO:0000313" key="3">
    <source>
        <dbReference type="Proteomes" id="UP001589692"/>
    </source>
</evidence>
<evidence type="ECO:0000259" key="1">
    <source>
        <dbReference type="Pfam" id="PF13472"/>
    </source>
</evidence>
<dbReference type="InterPro" id="IPR036514">
    <property type="entry name" value="SGNH_hydro_sf"/>
</dbReference>
<dbReference type="Gene3D" id="3.40.50.1110">
    <property type="entry name" value="SGNH hydrolase"/>
    <property type="match status" value="1"/>
</dbReference>